<gene>
    <name evidence="1" type="ORF">HPB47_007063</name>
</gene>
<name>A0AC60P8D2_IXOPE</name>
<evidence type="ECO:0000313" key="1">
    <source>
        <dbReference type="EMBL" id="KAG0415762.1"/>
    </source>
</evidence>
<dbReference type="Proteomes" id="UP000805193">
    <property type="component" value="Unassembled WGS sequence"/>
</dbReference>
<accession>A0AC60P8D2</accession>
<dbReference type="EMBL" id="JABSTQ010011034">
    <property type="protein sequence ID" value="KAG0415762.1"/>
    <property type="molecule type" value="Genomic_DNA"/>
</dbReference>
<evidence type="ECO:0000313" key="2">
    <source>
        <dbReference type="Proteomes" id="UP000805193"/>
    </source>
</evidence>
<proteinExistence type="predicted"/>
<sequence length="202" mass="20881">MRALVMWETAATVGPRRDGSQEAAPSRYPLSVLLSPGTDTYLALAASSSGGRTRCDPTTTTTGTAPTAPHPLHNCASSKASVIIGGPSMDCESPAYRGAKPRPHPHGPRPLPDRLSPMDTLGYHHVGYVGGGAFPRGAGPADGDDSPMLGVCVDSAPEWCTSGALVVAWGLPSGGSCGRRLWDTGTAPSRGRRKPRWRGGGV</sequence>
<reference evidence="1 2" key="1">
    <citation type="journal article" date="2020" name="Cell">
        <title>Large-Scale Comparative Analyses of Tick Genomes Elucidate Their Genetic Diversity and Vector Capacities.</title>
        <authorList>
            <consortium name="Tick Genome and Microbiome Consortium (TIGMIC)"/>
            <person name="Jia N."/>
            <person name="Wang J."/>
            <person name="Shi W."/>
            <person name="Du L."/>
            <person name="Sun Y."/>
            <person name="Zhan W."/>
            <person name="Jiang J.F."/>
            <person name="Wang Q."/>
            <person name="Zhang B."/>
            <person name="Ji P."/>
            <person name="Bell-Sakyi L."/>
            <person name="Cui X.M."/>
            <person name="Yuan T.T."/>
            <person name="Jiang B.G."/>
            <person name="Yang W.F."/>
            <person name="Lam T.T."/>
            <person name="Chang Q.C."/>
            <person name="Ding S.J."/>
            <person name="Wang X.J."/>
            <person name="Zhu J.G."/>
            <person name="Ruan X.D."/>
            <person name="Zhao L."/>
            <person name="Wei J.T."/>
            <person name="Ye R.Z."/>
            <person name="Que T.C."/>
            <person name="Du C.H."/>
            <person name="Zhou Y.H."/>
            <person name="Cheng J.X."/>
            <person name="Dai P.F."/>
            <person name="Guo W.B."/>
            <person name="Han X.H."/>
            <person name="Huang E.J."/>
            <person name="Li L.F."/>
            <person name="Wei W."/>
            <person name="Gao Y.C."/>
            <person name="Liu J.Z."/>
            <person name="Shao H.Z."/>
            <person name="Wang X."/>
            <person name="Wang C.C."/>
            <person name="Yang T.C."/>
            <person name="Huo Q.B."/>
            <person name="Li W."/>
            <person name="Chen H.Y."/>
            <person name="Chen S.E."/>
            <person name="Zhou L.G."/>
            <person name="Ni X.B."/>
            <person name="Tian J.H."/>
            <person name="Sheng Y."/>
            <person name="Liu T."/>
            <person name="Pan Y.S."/>
            <person name="Xia L.Y."/>
            <person name="Li J."/>
            <person name="Zhao F."/>
            <person name="Cao W.C."/>
        </authorList>
    </citation>
    <scope>NUCLEOTIDE SEQUENCE [LARGE SCALE GENOMIC DNA]</scope>
    <source>
        <strain evidence="1">Iper-2018</strain>
    </source>
</reference>
<keyword evidence="2" id="KW-1185">Reference proteome</keyword>
<organism evidence="1 2">
    <name type="scientific">Ixodes persulcatus</name>
    <name type="common">Taiga tick</name>
    <dbReference type="NCBI Taxonomy" id="34615"/>
    <lineage>
        <taxon>Eukaryota</taxon>
        <taxon>Metazoa</taxon>
        <taxon>Ecdysozoa</taxon>
        <taxon>Arthropoda</taxon>
        <taxon>Chelicerata</taxon>
        <taxon>Arachnida</taxon>
        <taxon>Acari</taxon>
        <taxon>Parasitiformes</taxon>
        <taxon>Ixodida</taxon>
        <taxon>Ixodoidea</taxon>
        <taxon>Ixodidae</taxon>
        <taxon>Ixodinae</taxon>
        <taxon>Ixodes</taxon>
    </lineage>
</organism>
<protein>
    <submittedName>
        <fullName evidence="1">Uncharacterized protein</fullName>
    </submittedName>
</protein>
<comment type="caution">
    <text evidence="1">The sequence shown here is derived from an EMBL/GenBank/DDBJ whole genome shotgun (WGS) entry which is preliminary data.</text>
</comment>